<dbReference type="PANTHER" id="PTHR21499">
    <property type="entry name" value="ASPARTATE KINASE"/>
    <property type="match status" value="1"/>
</dbReference>
<dbReference type="InterPro" id="IPR018042">
    <property type="entry name" value="Aspartate_kinase_CS"/>
</dbReference>
<comment type="pathway">
    <text evidence="8">Amino-acid biosynthesis; L-lysine biosynthesis via DAP pathway; (S)-tetrahydrodipicolinate from L-aspartate: step 1/4.</text>
</comment>
<evidence type="ECO:0000256" key="1">
    <source>
        <dbReference type="ARBA" id="ARBA00010122"/>
    </source>
</evidence>
<dbReference type="InterPro" id="IPR036393">
    <property type="entry name" value="AceGlu_kinase-like_sf"/>
</dbReference>
<evidence type="ECO:0000256" key="6">
    <source>
        <dbReference type="ARBA" id="ARBA00047872"/>
    </source>
</evidence>
<dbReference type="CDD" id="cd04892">
    <property type="entry name" value="ACT_AK-like_2"/>
    <property type="match status" value="1"/>
</dbReference>
<dbReference type="Proteomes" id="UP001195483">
    <property type="component" value="Unassembled WGS sequence"/>
</dbReference>
<dbReference type="Gene3D" id="3.40.1160.10">
    <property type="entry name" value="Acetylglutamate kinase-like"/>
    <property type="match status" value="1"/>
</dbReference>
<dbReference type="SUPFAM" id="SSF53633">
    <property type="entry name" value="Carbamate kinase-like"/>
    <property type="match status" value="1"/>
</dbReference>
<gene>
    <name evidence="10" type="ORF">CHS0354_002024</name>
</gene>
<organism evidence="10 11">
    <name type="scientific">Potamilus streckersoni</name>
    <dbReference type="NCBI Taxonomy" id="2493646"/>
    <lineage>
        <taxon>Eukaryota</taxon>
        <taxon>Metazoa</taxon>
        <taxon>Spiralia</taxon>
        <taxon>Lophotrochozoa</taxon>
        <taxon>Mollusca</taxon>
        <taxon>Bivalvia</taxon>
        <taxon>Autobranchia</taxon>
        <taxon>Heteroconchia</taxon>
        <taxon>Palaeoheterodonta</taxon>
        <taxon>Unionida</taxon>
        <taxon>Unionoidea</taxon>
        <taxon>Unionidae</taxon>
        <taxon>Ambleminae</taxon>
        <taxon>Lampsilini</taxon>
        <taxon>Potamilus</taxon>
    </lineage>
</organism>
<keyword evidence="2 7" id="KW-0808">Transferase</keyword>
<comment type="pathway">
    <text evidence="8">Amino-acid biosynthesis; L-methionine biosynthesis via de novo pathway; L-homoserine from L-aspartate: step 1/3.</text>
</comment>
<dbReference type="PANTHER" id="PTHR21499:SF59">
    <property type="entry name" value="ASPARTOKINASE"/>
    <property type="match status" value="1"/>
</dbReference>
<comment type="caution">
    <text evidence="10">The sequence shown here is derived from an EMBL/GenBank/DDBJ whole genome shotgun (WGS) entry which is preliminary data.</text>
</comment>
<dbReference type="Gene3D" id="3.30.70.260">
    <property type="match status" value="2"/>
</dbReference>
<reference evidence="10" key="1">
    <citation type="journal article" date="2021" name="Genome Biol. Evol.">
        <title>A High-Quality Reference Genome for a Parasitic Bivalve with Doubly Uniparental Inheritance (Bivalvia: Unionida).</title>
        <authorList>
            <person name="Smith C.H."/>
        </authorList>
    </citation>
    <scope>NUCLEOTIDE SEQUENCE</scope>
    <source>
        <strain evidence="10">CHS0354</strain>
    </source>
</reference>
<keyword evidence="5" id="KW-0067">ATP-binding</keyword>
<dbReference type="GO" id="GO:0004072">
    <property type="term" value="F:aspartate kinase activity"/>
    <property type="evidence" value="ECO:0007669"/>
    <property type="project" value="UniProtKB-EC"/>
</dbReference>
<comment type="pathway">
    <text evidence="8">Amino-acid biosynthesis; L-threonine biosynthesis; L-threonine from L-aspartate: step 1/5.</text>
</comment>
<dbReference type="Pfam" id="PF22468">
    <property type="entry name" value="ACT_9"/>
    <property type="match status" value="2"/>
</dbReference>
<sequence>MEYIVQKFGGTSVGTAERIEKVGQIISAWSKQYKVIVTVSAISSYTKSEGTTSKLILAKELAEKHGPYIKVIDEIEELHINTVKELLKDTQILSAATAKIAEIIKKLKSFLSAVEIIHETTPRIEDVIVSTGEKLSAVILSAALNAGGTDAEYIDLSAIVEDNLYKDTGKEYYDYVKRQIAERISRASGVPVLTGFFGYVPEGILKAVGRGYTDLTASLTAAAVSAKELQIWKEVDGIFSADPRKVLNARVLPSVTPAEAAELTYYGSEVIHPFTMEQATGNNIPIRIKNTFNPDGEGTLVDPRPQEVHSHKATAVTAKTGIFVLNINSNRMQKAHGFMHKIFKIFDEHRISIDLISTSEVNVSMTIDKKYNVSKVAKELEEFGTVNIFKDVAIISLIGEGMRNAVGMSHKFFEALAERNINIEMISQGASEINISCVINENHVPEALNEIHRRVLE</sequence>
<dbReference type="NCBIfam" id="TIGR00657">
    <property type="entry name" value="asp_kinases"/>
    <property type="match status" value="1"/>
</dbReference>
<dbReference type="FunFam" id="3.30.2130.10:FF:000001">
    <property type="entry name" value="Bifunctional aspartokinase/homoserine dehydrogenase"/>
    <property type="match status" value="1"/>
</dbReference>
<evidence type="ECO:0000256" key="7">
    <source>
        <dbReference type="RuleBase" id="RU003448"/>
    </source>
</evidence>
<dbReference type="AlphaFoldDB" id="A0AAE0W7D7"/>
<dbReference type="GO" id="GO:0005524">
    <property type="term" value="F:ATP binding"/>
    <property type="evidence" value="ECO:0007669"/>
    <property type="project" value="UniProtKB-KW"/>
</dbReference>
<dbReference type="InterPro" id="IPR001341">
    <property type="entry name" value="Asp_kinase"/>
</dbReference>
<dbReference type="InterPro" id="IPR005260">
    <property type="entry name" value="Asp_kin_monofn"/>
</dbReference>
<dbReference type="EC" id="2.7.2.4" evidence="7"/>
<evidence type="ECO:0000313" key="11">
    <source>
        <dbReference type="Proteomes" id="UP001195483"/>
    </source>
</evidence>
<dbReference type="PIRSF" id="PIRSF000726">
    <property type="entry name" value="Asp_kin"/>
    <property type="match status" value="1"/>
</dbReference>
<reference evidence="10" key="2">
    <citation type="journal article" date="2021" name="Genome Biol. Evol.">
        <title>Developing a high-quality reference genome for a parasitic bivalve with doubly uniparental inheritance (Bivalvia: Unionida).</title>
        <authorList>
            <person name="Smith C.H."/>
        </authorList>
    </citation>
    <scope>NUCLEOTIDE SEQUENCE</scope>
    <source>
        <strain evidence="10">CHS0354</strain>
        <tissue evidence="10">Mantle</tissue>
    </source>
</reference>
<evidence type="ECO:0000256" key="4">
    <source>
        <dbReference type="ARBA" id="ARBA00022777"/>
    </source>
</evidence>
<evidence type="ECO:0000256" key="8">
    <source>
        <dbReference type="RuleBase" id="RU004249"/>
    </source>
</evidence>
<comment type="catalytic activity">
    <reaction evidence="6 7">
        <text>L-aspartate + ATP = 4-phospho-L-aspartate + ADP</text>
        <dbReference type="Rhea" id="RHEA:23776"/>
        <dbReference type="ChEBI" id="CHEBI:29991"/>
        <dbReference type="ChEBI" id="CHEBI:30616"/>
        <dbReference type="ChEBI" id="CHEBI:57535"/>
        <dbReference type="ChEBI" id="CHEBI:456216"/>
        <dbReference type="EC" id="2.7.2.4"/>
    </reaction>
</comment>
<evidence type="ECO:0000313" key="10">
    <source>
        <dbReference type="EMBL" id="KAK3604216.1"/>
    </source>
</evidence>
<keyword evidence="4 7" id="KW-0418">Kinase</keyword>
<name>A0AAE0W7D7_9BIVA</name>
<dbReference type="PROSITE" id="PS00324">
    <property type="entry name" value="ASPARTOKINASE"/>
    <property type="match status" value="1"/>
</dbReference>
<dbReference type="Pfam" id="PF00696">
    <property type="entry name" value="AA_kinase"/>
    <property type="match status" value="1"/>
</dbReference>
<dbReference type="GO" id="GO:0009089">
    <property type="term" value="P:lysine biosynthetic process via diaminopimelate"/>
    <property type="evidence" value="ECO:0007669"/>
    <property type="project" value="InterPro"/>
</dbReference>
<evidence type="ECO:0000259" key="9">
    <source>
        <dbReference type="PROSITE" id="PS51671"/>
    </source>
</evidence>
<evidence type="ECO:0000256" key="2">
    <source>
        <dbReference type="ARBA" id="ARBA00022679"/>
    </source>
</evidence>
<reference evidence="10" key="3">
    <citation type="submission" date="2023-05" db="EMBL/GenBank/DDBJ databases">
        <authorList>
            <person name="Smith C.H."/>
        </authorList>
    </citation>
    <scope>NUCLEOTIDE SEQUENCE</scope>
    <source>
        <strain evidence="10">CHS0354</strain>
        <tissue evidence="10">Mantle</tissue>
    </source>
</reference>
<dbReference type="GO" id="GO:0071266">
    <property type="term" value="P:'de novo' L-methionine biosynthetic process"/>
    <property type="evidence" value="ECO:0007669"/>
    <property type="project" value="UniProtKB-ARBA"/>
</dbReference>
<proteinExistence type="inferred from homology"/>
<keyword evidence="3" id="KW-0547">Nucleotide-binding</keyword>
<evidence type="ECO:0000256" key="3">
    <source>
        <dbReference type="ARBA" id="ARBA00022741"/>
    </source>
</evidence>
<dbReference type="PROSITE" id="PS51671">
    <property type="entry name" value="ACT"/>
    <property type="match status" value="1"/>
</dbReference>
<dbReference type="SUPFAM" id="SSF55021">
    <property type="entry name" value="ACT-like"/>
    <property type="match status" value="2"/>
</dbReference>
<keyword evidence="11" id="KW-1185">Reference proteome</keyword>
<dbReference type="FunFam" id="3.40.1160.10:FF:000023">
    <property type="entry name" value="Probable aspartokinase"/>
    <property type="match status" value="1"/>
</dbReference>
<comment type="similarity">
    <text evidence="1 7">Belongs to the aspartokinase family.</text>
</comment>
<dbReference type="InterPro" id="IPR054352">
    <property type="entry name" value="ACT_Aspartokinase"/>
</dbReference>
<protein>
    <recommendedName>
        <fullName evidence="7">Aspartokinase</fullName>
        <ecNumber evidence="7">2.7.2.4</ecNumber>
    </recommendedName>
</protein>
<dbReference type="GO" id="GO:0009090">
    <property type="term" value="P:homoserine biosynthetic process"/>
    <property type="evidence" value="ECO:0007669"/>
    <property type="project" value="TreeGrafter"/>
</dbReference>
<dbReference type="InterPro" id="IPR045865">
    <property type="entry name" value="ACT-like_dom_sf"/>
</dbReference>
<dbReference type="InterPro" id="IPR002912">
    <property type="entry name" value="ACT_dom"/>
</dbReference>
<dbReference type="EMBL" id="JAEAOA010000186">
    <property type="protein sequence ID" value="KAK3604216.1"/>
    <property type="molecule type" value="Genomic_DNA"/>
</dbReference>
<keyword evidence="8" id="KW-0028">Amino-acid biosynthesis</keyword>
<accession>A0AAE0W7D7</accession>
<dbReference type="InterPro" id="IPR001048">
    <property type="entry name" value="Asp/Glu/Uridylate_kinase"/>
</dbReference>
<evidence type="ECO:0000256" key="5">
    <source>
        <dbReference type="ARBA" id="ARBA00022840"/>
    </source>
</evidence>
<feature type="domain" description="ACT" evidence="9">
    <location>
        <begin position="397"/>
        <end position="457"/>
    </location>
</feature>
<dbReference type="GO" id="GO:0005829">
    <property type="term" value="C:cytosol"/>
    <property type="evidence" value="ECO:0007669"/>
    <property type="project" value="TreeGrafter"/>
</dbReference>